<dbReference type="RefSeq" id="WP_045384655.1">
    <property type="nucleotide sequence ID" value="NZ_BBKA01000125.1"/>
</dbReference>
<evidence type="ECO:0000313" key="2">
    <source>
        <dbReference type="Proteomes" id="UP000193487"/>
    </source>
</evidence>
<evidence type="ECO:0000313" key="1">
    <source>
        <dbReference type="EMBL" id="ORV96583.1"/>
    </source>
</evidence>
<keyword evidence="2" id="KW-1185">Reference proteome</keyword>
<sequence length="87" mass="10029">MLAHPMRPAEVAQARLFERIPQAEVAELHQLAYRMADSMDQQHEIGSTPPTRHLGQIHSRIDEIHRLLSALRGRFPQSQWEGDLQPE</sequence>
<dbReference type="OrthoDB" id="4736043at2"/>
<dbReference type="Proteomes" id="UP000193487">
    <property type="component" value="Unassembled WGS sequence"/>
</dbReference>
<name>A0A1X1XCX5_9MYCO</name>
<gene>
    <name evidence="1" type="ORF">AWC14_16710</name>
</gene>
<dbReference type="AlphaFoldDB" id="A0A1X1XCX5"/>
<accession>A0A1X1XCX5</accession>
<dbReference type="EMBL" id="LQPE01000173">
    <property type="protein sequence ID" value="ORV96583.1"/>
    <property type="molecule type" value="Genomic_DNA"/>
</dbReference>
<protein>
    <submittedName>
        <fullName evidence="1">Uncharacterized protein</fullName>
    </submittedName>
</protein>
<organism evidence="1 2">
    <name type="scientific">Mycobacterium kyorinense</name>
    <dbReference type="NCBI Taxonomy" id="487514"/>
    <lineage>
        <taxon>Bacteria</taxon>
        <taxon>Bacillati</taxon>
        <taxon>Actinomycetota</taxon>
        <taxon>Actinomycetes</taxon>
        <taxon>Mycobacteriales</taxon>
        <taxon>Mycobacteriaceae</taxon>
        <taxon>Mycobacterium</taxon>
    </lineage>
</organism>
<reference evidence="1 2" key="1">
    <citation type="submission" date="2016-01" db="EMBL/GenBank/DDBJ databases">
        <title>The new phylogeny of the genus Mycobacterium.</title>
        <authorList>
            <person name="Tarcisio F."/>
            <person name="Conor M."/>
            <person name="Antonella G."/>
            <person name="Elisabetta G."/>
            <person name="Giulia F.S."/>
            <person name="Sara T."/>
            <person name="Anna F."/>
            <person name="Clotilde B."/>
            <person name="Roberto B."/>
            <person name="Veronica D.S."/>
            <person name="Fabio R."/>
            <person name="Monica P."/>
            <person name="Olivier J."/>
            <person name="Enrico T."/>
            <person name="Nicola S."/>
        </authorList>
    </citation>
    <scope>NUCLEOTIDE SEQUENCE [LARGE SCALE GENOMIC DNA]</scope>
    <source>
        <strain evidence="1 2">DSM 45166</strain>
    </source>
</reference>
<proteinExistence type="predicted"/>
<comment type="caution">
    <text evidence="1">The sequence shown here is derived from an EMBL/GenBank/DDBJ whole genome shotgun (WGS) entry which is preliminary data.</text>
</comment>